<dbReference type="InterPro" id="IPR003593">
    <property type="entry name" value="AAA+_ATPase"/>
</dbReference>
<accession>A0ABS7DGT0</accession>
<dbReference type="InterPro" id="IPR027417">
    <property type="entry name" value="P-loop_NTPase"/>
</dbReference>
<evidence type="ECO:0000313" key="4">
    <source>
        <dbReference type="EMBL" id="MBW7570484.1"/>
    </source>
</evidence>
<reference evidence="4 5" key="1">
    <citation type="submission" date="2021-03" db="EMBL/GenBank/DDBJ databases">
        <title>Succinivibrio sp. nov. isolated from feces of cow.</title>
        <authorList>
            <person name="Choi J.-Y."/>
        </authorList>
    </citation>
    <scope>NUCLEOTIDE SEQUENCE [LARGE SCALE GENOMIC DNA]</scope>
    <source>
        <strain evidence="4 5">AGMB01872</strain>
    </source>
</reference>
<dbReference type="Pfam" id="PF00005">
    <property type="entry name" value="ABC_tran"/>
    <property type="match status" value="1"/>
</dbReference>
<dbReference type="SMART" id="SM00382">
    <property type="entry name" value="AAA"/>
    <property type="match status" value="1"/>
</dbReference>
<keyword evidence="1" id="KW-0547">Nucleotide-binding</keyword>
<organism evidence="4 5">
    <name type="scientific">Succinivibrio faecicola</name>
    <dbReference type="NCBI Taxonomy" id="2820300"/>
    <lineage>
        <taxon>Bacteria</taxon>
        <taxon>Pseudomonadati</taxon>
        <taxon>Pseudomonadota</taxon>
        <taxon>Gammaproteobacteria</taxon>
        <taxon>Aeromonadales</taxon>
        <taxon>Succinivibrionaceae</taxon>
        <taxon>Succinivibrio</taxon>
    </lineage>
</organism>
<dbReference type="SUPFAM" id="SSF52540">
    <property type="entry name" value="P-loop containing nucleoside triphosphate hydrolases"/>
    <property type="match status" value="1"/>
</dbReference>
<dbReference type="InterPro" id="IPR003439">
    <property type="entry name" value="ABC_transporter-like_ATP-bd"/>
</dbReference>
<feature type="domain" description="ABC transporter" evidence="3">
    <location>
        <begin position="6"/>
        <end position="242"/>
    </location>
</feature>
<gene>
    <name evidence="4" type="ORF">J5V48_06185</name>
</gene>
<dbReference type="Gene3D" id="3.40.50.300">
    <property type="entry name" value="P-loop containing nucleotide triphosphate hydrolases"/>
    <property type="match status" value="1"/>
</dbReference>
<dbReference type="Proteomes" id="UP000731465">
    <property type="component" value="Unassembled WGS sequence"/>
</dbReference>
<sequence length="242" mass="27124">MTEQILNIKNLSFSYKRTDENYSVGIDSLKLCAHDIVALTGVSGCGKSTMLECLGFLRDSMVFDEFSLCNTNIKDLSKKQCELFRGAFIGYMPQTGGLLPYLSIKDNIDYKIDIASCSARKLGFDFYDKAKLKKRADDLFSAFSLSSLLNRKPHELSIGQRQRAVFVKTLCSNPKLVLIDEPTSSLDPEHGDILFKMIVDYCKNLDMAALIVTHDTKLVMSHGLRRLLYVRKTANSGSFCEG</sequence>
<dbReference type="PROSITE" id="PS50893">
    <property type="entry name" value="ABC_TRANSPORTER_2"/>
    <property type="match status" value="1"/>
</dbReference>
<proteinExistence type="predicted"/>
<evidence type="ECO:0000259" key="3">
    <source>
        <dbReference type="PROSITE" id="PS50893"/>
    </source>
</evidence>
<evidence type="ECO:0000256" key="2">
    <source>
        <dbReference type="ARBA" id="ARBA00022840"/>
    </source>
</evidence>
<dbReference type="GO" id="GO:0005524">
    <property type="term" value="F:ATP binding"/>
    <property type="evidence" value="ECO:0007669"/>
    <property type="project" value="UniProtKB-KW"/>
</dbReference>
<protein>
    <submittedName>
        <fullName evidence="4">ABC transporter ATP-binding protein</fullName>
    </submittedName>
</protein>
<keyword evidence="2 4" id="KW-0067">ATP-binding</keyword>
<keyword evidence="5" id="KW-1185">Reference proteome</keyword>
<name>A0ABS7DGT0_9GAMM</name>
<dbReference type="EMBL" id="JAGFNY010000019">
    <property type="protein sequence ID" value="MBW7570484.1"/>
    <property type="molecule type" value="Genomic_DNA"/>
</dbReference>
<comment type="caution">
    <text evidence="4">The sequence shown here is derived from an EMBL/GenBank/DDBJ whole genome shotgun (WGS) entry which is preliminary data.</text>
</comment>
<dbReference type="RefSeq" id="WP_219937707.1">
    <property type="nucleotide sequence ID" value="NZ_JAGFNY010000019.1"/>
</dbReference>
<evidence type="ECO:0000313" key="5">
    <source>
        <dbReference type="Proteomes" id="UP000731465"/>
    </source>
</evidence>
<dbReference type="PANTHER" id="PTHR24220">
    <property type="entry name" value="IMPORT ATP-BINDING PROTEIN"/>
    <property type="match status" value="1"/>
</dbReference>
<evidence type="ECO:0000256" key="1">
    <source>
        <dbReference type="ARBA" id="ARBA00022741"/>
    </source>
</evidence>
<dbReference type="InterPro" id="IPR015854">
    <property type="entry name" value="ABC_transpr_LolD-like"/>
</dbReference>